<proteinExistence type="predicted"/>
<feature type="transmembrane region" description="Helical" evidence="1">
    <location>
        <begin position="86"/>
        <end position="109"/>
    </location>
</feature>
<keyword evidence="1" id="KW-1133">Transmembrane helix</keyword>
<evidence type="ECO:0000313" key="4">
    <source>
        <dbReference type="Proteomes" id="UP000663882"/>
    </source>
</evidence>
<evidence type="ECO:0000313" key="3">
    <source>
        <dbReference type="EMBL" id="CAF3926917.1"/>
    </source>
</evidence>
<sequence>MTTNWSMSDDDFYGPPPAYSVNPPSSIYIIPDIRNEYQERSSLSHVSIVLSSKFQRYLLINGILHMIISLACIVCDILLISMNESYSFTGFWSGVLCFGLGIYLILFMSHPKKQTCSLQRFKFIHITIFLIIIASLILSSLSLASDFCYDTYFFQSFRCQQSAKQLKIVLIAFFSFTFLQICTTALVISVHTTR</sequence>
<feature type="transmembrane region" description="Helical" evidence="1">
    <location>
        <begin position="57"/>
        <end position="80"/>
    </location>
</feature>
<dbReference type="Proteomes" id="UP000663823">
    <property type="component" value="Unassembled WGS sequence"/>
</dbReference>
<dbReference type="Proteomes" id="UP000663882">
    <property type="component" value="Unassembled WGS sequence"/>
</dbReference>
<accession>A0A814P2K0</accession>
<dbReference type="EMBL" id="CAJNOO010001117">
    <property type="protein sequence ID" value="CAF1099091.1"/>
    <property type="molecule type" value="Genomic_DNA"/>
</dbReference>
<feature type="transmembrane region" description="Helical" evidence="1">
    <location>
        <begin position="165"/>
        <end position="188"/>
    </location>
</feature>
<dbReference type="AlphaFoldDB" id="A0A814P2K0"/>
<gene>
    <name evidence="3" type="ORF">OTI717_LOCUS25134</name>
    <name evidence="2" type="ORF">RFH988_LOCUS19213</name>
</gene>
<keyword evidence="1" id="KW-0812">Transmembrane</keyword>
<dbReference type="EMBL" id="CAJOAX010004910">
    <property type="protein sequence ID" value="CAF3926917.1"/>
    <property type="molecule type" value="Genomic_DNA"/>
</dbReference>
<evidence type="ECO:0000256" key="1">
    <source>
        <dbReference type="SAM" id="Phobius"/>
    </source>
</evidence>
<organism evidence="2 4">
    <name type="scientific">Rotaria sordida</name>
    <dbReference type="NCBI Taxonomy" id="392033"/>
    <lineage>
        <taxon>Eukaryota</taxon>
        <taxon>Metazoa</taxon>
        <taxon>Spiralia</taxon>
        <taxon>Gnathifera</taxon>
        <taxon>Rotifera</taxon>
        <taxon>Eurotatoria</taxon>
        <taxon>Bdelloidea</taxon>
        <taxon>Philodinida</taxon>
        <taxon>Philodinidae</taxon>
        <taxon>Rotaria</taxon>
    </lineage>
</organism>
<keyword evidence="1" id="KW-0472">Membrane</keyword>
<dbReference type="OrthoDB" id="10036871at2759"/>
<comment type="caution">
    <text evidence="2">The sequence shown here is derived from an EMBL/GenBank/DDBJ whole genome shotgun (WGS) entry which is preliminary data.</text>
</comment>
<protein>
    <submittedName>
        <fullName evidence="2">Uncharacterized protein</fullName>
    </submittedName>
</protein>
<evidence type="ECO:0000313" key="2">
    <source>
        <dbReference type="EMBL" id="CAF1099091.1"/>
    </source>
</evidence>
<feature type="transmembrane region" description="Helical" evidence="1">
    <location>
        <begin position="121"/>
        <end position="145"/>
    </location>
</feature>
<reference evidence="2" key="1">
    <citation type="submission" date="2021-02" db="EMBL/GenBank/DDBJ databases">
        <authorList>
            <person name="Nowell W R."/>
        </authorList>
    </citation>
    <scope>NUCLEOTIDE SEQUENCE</scope>
</reference>
<name>A0A814P2K0_9BILA</name>